<feature type="region of interest" description="Disordered" evidence="1">
    <location>
        <begin position="173"/>
        <end position="227"/>
    </location>
</feature>
<keyword evidence="4" id="KW-1185">Reference proteome</keyword>
<evidence type="ECO:0000313" key="3">
    <source>
        <dbReference type="EMBL" id="ORA23605.1"/>
    </source>
</evidence>
<reference evidence="3 4" key="1">
    <citation type="submission" date="2017-02" db="EMBL/GenBank/DDBJ databases">
        <title>The new phylogeny of genus Mycobacterium.</title>
        <authorList>
            <person name="Tortoli E."/>
            <person name="Trovato A."/>
            <person name="Cirillo D.M."/>
        </authorList>
    </citation>
    <scope>NUCLEOTIDE SEQUENCE [LARGE SCALE GENOMIC DNA]</scope>
    <source>
        <strain evidence="3 4">RW6</strain>
    </source>
</reference>
<protein>
    <submittedName>
        <fullName evidence="3">Uncharacterized protein</fullName>
    </submittedName>
</protein>
<keyword evidence="2" id="KW-0812">Transmembrane</keyword>
<organism evidence="3 4">
    <name type="scientific">Mycobacterium aquaticum</name>
    <dbReference type="NCBI Taxonomy" id="1927124"/>
    <lineage>
        <taxon>Bacteria</taxon>
        <taxon>Bacillati</taxon>
        <taxon>Actinomycetota</taxon>
        <taxon>Actinomycetes</taxon>
        <taxon>Mycobacteriales</taxon>
        <taxon>Mycobacteriaceae</taxon>
        <taxon>Mycobacterium</taxon>
    </lineage>
</organism>
<dbReference type="OrthoDB" id="4641441at2"/>
<name>A0A1X0A149_9MYCO</name>
<feature type="compositionally biased region" description="Pro residues" evidence="1">
    <location>
        <begin position="175"/>
        <end position="193"/>
    </location>
</feature>
<accession>A0A1X0A149</accession>
<feature type="transmembrane region" description="Helical" evidence="2">
    <location>
        <begin position="7"/>
        <end position="30"/>
    </location>
</feature>
<dbReference type="STRING" id="1927124.BST13_34805"/>
<keyword evidence="2" id="KW-0472">Membrane</keyword>
<dbReference type="RefSeq" id="WP_083170356.1">
    <property type="nucleotide sequence ID" value="NZ_MVHF01000060.1"/>
</dbReference>
<evidence type="ECO:0000256" key="2">
    <source>
        <dbReference type="SAM" id="Phobius"/>
    </source>
</evidence>
<dbReference type="EMBL" id="MVHF01000060">
    <property type="protein sequence ID" value="ORA23605.1"/>
    <property type="molecule type" value="Genomic_DNA"/>
</dbReference>
<dbReference type="AlphaFoldDB" id="A0A1X0A149"/>
<evidence type="ECO:0000256" key="1">
    <source>
        <dbReference type="SAM" id="MobiDB-lite"/>
    </source>
</evidence>
<gene>
    <name evidence="3" type="ORF">BST13_34805</name>
</gene>
<proteinExistence type="predicted"/>
<dbReference type="Proteomes" id="UP000192448">
    <property type="component" value="Unassembled WGS sequence"/>
</dbReference>
<sequence>MTTRRRLLVYSAPVVAVVVLVVLKCLSVIIAGSLAASHFTAYDTDALHRDVAGLSVFNVAEPAKAPFAAGTLAVLQNRLDDADRQFSAALAAGGAESCPARVNLVLVRETMGDRSMAALDGRGALDHYLSARQLVEQAPQGCFAGNQDPDEPRRAVRDQSAARLDGKIAAARAAVPPPPPAPVVPPAAAPPPASGAAPENPEDRLRLDPGAGDPFDRLQQILRDAQR</sequence>
<comment type="caution">
    <text evidence="3">The sequence shown here is derived from an EMBL/GenBank/DDBJ whole genome shotgun (WGS) entry which is preliminary data.</text>
</comment>
<evidence type="ECO:0000313" key="4">
    <source>
        <dbReference type="Proteomes" id="UP000192448"/>
    </source>
</evidence>
<keyword evidence="2" id="KW-1133">Transmembrane helix</keyword>